<accession>A0ABP9VM36</accession>
<dbReference type="RefSeq" id="WP_345683221.1">
    <property type="nucleotide sequence ID" value="NZ_BAABRO010000003.1"/>
</dbReference>
<comment type="caution">
    <text evidence="3">The sequence shown here is derived from an EMBL/GenBank/DDBJ whole genome shotgun (WGS) entry which is preliminary data.</text>
</comment>
<reference evidence="3 4" key="1">
    <citation type="submission" date="2024-02" db="EMBL/GenBank/DDBJ databases">
        <title>Rhodopirellula caenicola NBRC 110016.</title>
        <authorList>
            <person name="Ichikawa N."/>
            <person name="Katano-Makiyama Y."/>
            <person name="Hidaka K."/>
        </authorList>
    </citation>
    <scope>NUCLEOTIDE SEQUENCE [LARGE SCALE GENOMIC DNA]</scope>
    <source>
        <strain evidence="3 4">NBRC 110016</strain>
    </source>
</reference>
<proteinExistence type="predicted"/>
<evidence type="ECO:0000313" key="4">
    <source>
        <dbReference type="Proteomes" id="UP001416858"/>
    </source>
</evidence>
<feature type="transmembrane region" description="Helical" evidence="2">
    <location>
        <begin position="87"/>
        <end position="108"/>
    </location>
</feature>
<dbReference type="PANTHER" id="PTHR30273">
    <property type="entry name" value="PERIPLASMIC SIGNAL SENSOR AND SIGMA FACTOR ACTIVATOR FECR-RELATED"/>
    <property type="match status" value="1"/>
</dbReference>
<dbReference type="SUPFAM" id="SSF49899">
    <property type="entry name" value="Concanavalin A-like lectins/glucanases"/>
    <property type="match status" value="1"/>
</dbReference>
<evidence type="ECO:0000256" key="1">
    <source>
        <dbReference type="SAM" id="MobiDB-lite"/>
    </source>
</evidence>
<dbReference type="Gene3D" id="2.60.120.200">
    <property type="match status" value="1"/>
</dbReference>
<organism evidence="3 4">
    <name type="scientific">Novipirellula caenicola</name>
    <dbReference type="NCBI Taxonomy" id="1536901"/>
    <lineage>
        <taxon>Bacteria</taxon>
        <taxon>Pseudomonadati</taxon>
        <taxon>Planctomycetota</taxon>
        <taxon>Planctomycetia</taxon>
        <taxon>Pirellulales</taxon>
        <taxon>Pirellulaceae</taxon>
        <taxon>Novipirellula</taxon>
    </lineage>
</organism>
<keyword evidence="2" id="KW-1133">Transmembrane helix</keyword>
<dbReference type="PANTHER" id="PTHR30273:SF2">
    <property type="entry name" value="PROTEIN FECR"/>
    <property type="match status" value="1"/>
</dbReference>
<keyword evidence="2" id="KW-0472">Membrane</keyword>
<evidence type="ECO:0008006" key="5">
    <source>
        <dbReference type="Google" id="ProtNLM"/>
    </source>
</evidence>
<dbReference type="Gene3D" id="2.60.120.1440">
    <property type="match status" value="1"/>
</dbReference>
<evidence type="ECO:0000313" key="3">
    <source>
        <dbReference type="EMBL" id="GAA5506259.1"/>
    </source>
</evidence>
<keyword evidence="2" id="KW-0812">Transmembrane</keyword>
<gene>
    <name evidence="3" type="ORF">Rcae01_01711</name>
</gene>
<evidence type="ECO:0000256" key="2">
    <source>
        <dbReference type="SAM" id="Phobius"/>
    </source>
</evidence>
<dbReference type="InterPro" id="IPR012373">
    <property type="entry name" value="Ferrdict_sens_TM"/>
</dbReference>
<protein>
    <recommendedName>
        <fullName evidence="5">FecR protein</fullName>
    </recommendedName>
</protein>
<dbReference type="EMBL" id="BAABRO010000003">
    <property type="protein sequence ID" value="GAA5506259.1"/>
    <property type="molecule type" value="Genomic_DNA"/>
</dbReference>
<feature type="region of interest" description="Disordered" evidence="1">
    <location>
        <begin position="61"/>
        <end position="80"/>
    </location>
</feature>
<dbReference type="InterPro" id="IPR013320">
    <property type="entry name" value="ConA-like_dom_sf"/>
</dbReference>
<keyword evidence="4" id="KW-1185">Reference proteome</keyword>
<sequence length="887" mass="97237">MDLERLEKLLDLYFDQGLTESTNLELDQMIQSSEEARVEFWKRARIHGLLRHQIQEQLGSEPVPSCEVSHPPVEAADGASPRRRRRWLIASAATAACLLLSVGIYTAFTRIETTTKTGMQTASNGSGAARNQRAVFEASDNARENDLGAKPRGPWVAFLRNSIDAQWGEVGTARRVGESLPAGRLTLKSGLIEFQTNRGAVVIVEGPADLELVDDMEIRCRQGQLTVNVPPPAQGFLVRTESVDVVDLGTAFSMQVDTNDDARIHVIEGEVDLVAPSDHAATNSLVNVPKRRLGKGESVEVDRPGNYRDIEISDRLINSKSRTQSIAISFDEVNRRLWNHRRAQVAKDPSCLVYYDFAREPEPQTSDLILPNRVKTAAEGSDGTIIGCNWTDGRWKRKHALDFKSLSDRILLSVAGRHEQLTCIVKIRVDALKVDTTPILMSRDLSPRGVQWSIETTPENSSIARLVWRRNGESNASLPQEFSTKPILRDEQMGTWMQLAFVWNSEKGELQQFVDGKIVDTQWVETSGSSPTGELDLRDLQIGNGSPTVMEADMRPSNLCGRIDEFILFGRELAPHEIQAFHNLGRSYWTNNGKDGDWEHADNWSGGISPNPGDDLYINHAGAELARYQAYGNANYGAIHVGSFSGQLGELIIEGGVLKADRHSSFMSRVGSAGGEGRLEQRDGDVRINKLQVGLDRGSKGHYLLQGGQLVLSRAPVHDRYSLSIGENFGEGVFTVSDGSLLTRQGVVLGRSEGLGTFQVLGSKADTIAIGSLGSGDGEWYQGTDCMLDIRIDDGGVTTIQIDEGDGDSSEGADVTFCSGSLLNVGFLGESQTGAWDVMTWKGKLFNEGLQFASSVDTDVWSFEFVDTDQSGTADTLRVAARSPVKE</sequence>
<name>A0ABP9VM36_9BACT</name>
<dbReference type="Proteomes" id="UP001416858">
    <property type="component" value="Unassembled WGS sequence"/>
</dbReference>